<dbReference type="GO" id="GO:0030335">
    <property type="term" value="P:positive regulation of cell migration"/>
    <property type="evidence" value="ECO:0007669"/>
    <property type="project" value="TreeGrafter"/>
</dbReference>
<evidence type="ECO:0000256" key="2">
    <source>
        <dbReference type="ARBA" id="ARBA00006686"/>
    </source>
</evidence>
<evidence type="ECO:0000256" key="1">
    <source>
        <dbReference type="ARBA" id="ARBA00004613"/>
    </source>
</evidence>
<evidence type="ECO:0000256" key="9">
    <source>
        <dbReference type="ARBA" id="ARBA00023246"/>
    </source>
</evidence>
<reference evidence="19" key="2">
    <citation type="submission" date="2025-08" db="UniProtKB">
        <authorList>
            <consortium name="Ensembl"/>
        </authorList>
    </citation>
    <scope>IDENTIFICATION</scope>
</reference>
<dbReference type="PROSITE" id="PS50278">
    <property type="entry name" value="PDGF_2"/>
    <property type="match status" value="1"/>
</dbReference>
<dbReference type="GO" id="GO:0005161">
    <property type="term" value="F:platelet-derived growth factor receptor binding"/>
    <property type="evidence" value="ECO:0007669"/>
    <property type="project" value="TreeGrafter"/>
</dbReference>
<dbReference type="AlphaFoldDB" id="A0A7N5J9C0"/>
<evidence type="ECO:0000256" key="4">
    <source>
        <dbReference type="ARBA" id="ARBA00022525"/>
    </source>
</evidence>
<evidence type="ECO:0000259" key="18">
    <source>
        <dbReference type="PROSITE" id="PS50278"/>
    </source>
</evidence>
<dbReference type="GO" id="GO:0008083">
    <property type="term" value="F:growth factor activity"/>
    <property type="evidence" value="ECO:0007669"/>
    <property type="project" value="UniProtKB-KW"/>
</dbReference>
<gene>
    <name evidence="19" type="primary">PDGFA</name>
</gene>
<feature type="signal peptide" evidence="17">
    <location>
        <begin position="1"/>
        <end position="20"/>
    </location>
</feature>
<evidence type="ECO:0000256" key="12">
    <source>
        <dbReference type="ARBA" id="ARBA00040278"/>
    </source>
</evidence>
<dbReference type="GO" id="GO:0051897">
    <property type="term" value="P:positive regulation of phosphatidylinositol 3-kinase/protein kinase B signal transduction"/>
    <property type="evidence" value="ECO:0007669"/>
    <property type="project" value="TreeGrafter"/>
</dbReference>
<evidence type="ECO:0000256" key="5">
    <source>
        <dbReference type="ARBA" id="ARBA00022729"/>
    </source>
</evidence>
<feature type="domain" description="Platelet-derived growth factor (PDGF) family profile" evidence="18">
    <location>
        <begin position="83"/>
        <end position="152"/>
    </location>
</feature>
<evidence type="ECO:0000256" key="6">
    <source>
        <dbReference type="ARBA" id="ARBA00023030"/>
    </source>
</evidence>
<dbReference type="PANTHER" id="PTHR11633">
    <property type="entry name" value="PLATELET-DERIVED GROWTH FACTOR"/>
    <property type="match status" value="1"/>
</dbReference>
<evidence type="ECO:0000256" key="15">
    <source>
        <dbReference type="RuleBase" id="RU003818"/>
    </source>
</evidence>
<evidence type="ECO:0000256" key="16">
    <source>
        <dbReference type="SAM" id="MobiDB-lite"/>
    </source>
</evidence>
<dbReference type="InterPro" id="IPR006782">
    <property type="entry name" value="PDGF_N"/>
</dbReference>
<dbReference type="GO" id="GO:0005615">
    <property type="term" value="C:extracellular space"/>
    <property type="evidence" value="ECO:0007669"/>
    <property type="project" value="TreeGrafter"/>
</dbReference>
<feature type="chain" id="PRO_5031275830" description="Platelet-derived growth factor subunit A" evidence="17">
    <location>
        <begin position="21"/>
        <end position="390"/>
    </location>
</feature>
<evidence type="ECO:0000256" key="3">
    <source>
        <dbReference type="ARBA" id="ARBA00022473"/>
    </source>
</evidence>
<comment type="function">
    <text evidence="10">Growth factor that plays an essential role in the regulation of embryonic development, cell proliferation, cell migration, survival and chemotaxis. Potent mitogen for cells of mesenchymal origin. Required for normal lung alveolar septum formation during embryogenesis, normal development of the gastrointestinal tract, normal development of Leydig cells and spermatogenesis. Required for normal oligodendrocyte development and normal myelination in the spinal cord and cerebellum. Plays an important role in wound healing. Signaling is modulated by the formation of heterodimers with PDGFB.</text>
</comment>
<keyword evidence="3" id="KW-0217">Developmental protein</keyword>
<comment type="similarity">
    <text evidence="2 15">Belongs to the PDGF/VEGF growth factor family.</text>
</comment>
<dbReference type="SUPFAM" id="SSF57501">
    <property type="entry name" value="Cystine-knot cytokines"/>
    <property type="match status" value="1"/>
</dbReference>
<dbReference type="InterPro" id="IPR023581">
    <property type="entry name" value="PD_growth_factor_CS"/>
</dbReference>
<dbReference type="InterPro" id="IPR000072">
    <property type="entry name" value="PDGF/VEGF_dom"/>
</dbReference>
<evidence type="ECO:0000256" key="11">
    <source>
        <dbReference type="ARBA" id="ARBA00038807"/>
    </source>
</evidence>
<reference evidence="19" key="3">
    <citation type="submission" date="2025-09" db="UniProtKB">
        <authorList>
            <consortium name="Ensembl"/>
        </authorList>
    </citation>
    <scope>IDENTIFICATION</scope>
</reference>
<dbReference type="GeneTree" id="ENSGT00940000159039"/>
<evidence type="ECO:0000256" key="7">
    <source>
        <dbReference type="ARBA" id="ARBA00023157"/>
    </source>
</evidence>
<accession>A0A7N5J9C0</accession>
<keyword evidence="5 17" id="KW-0732">Signal</keyword>
<protein>
    <recommendedName>
        <fullName evidence="12">Platelet-derived growth factor subunit A</fullName>
    </recommendedName>
    <alternativeName>
        <fullName evidence="14">Platelet-derived growth factor A chain</fullName>
    </alternativeName>
    <alternativeName>
        <fullName evidence="13">Platelet-derived growth factor alpha polypeptide</fullName>
    </alternativeName>
</protein>
<reference evidence="19 20" key="1">
    <citation type="journal article" date="2010" name="Nature">
        <title>The sequence and de novo assembly of the giant panda genome.</title>
        <authorList>
            <person name="Li R."/>
            <person name="Fan W."/>
            <person name="Tian G."/>
            <person name="Zhu H."/>
            <person name="He L."/>
            <person name="Cai J."/>
            <person name="Huang Q."/>
            <person name="Cai Q."/>
            <person name="Li B."/>
            <person name="Bai Y."/>
            <person name="Zhang Z."/>
            <person name="Zhang Y."/>
            <person name="Wang W."/>
            <person name="Li J."/>
            <person name="Wei F."/>
            <person name="Li H."/>
            <person name="Jian M."/>
            <person name="Li J."/>
            <person name="Zhang Z."/>
            <person name="Nielsen R."/>
            <person name="Li D."/>
            <person name="Gu W."/>
            <person name="Yang Z."/>
            <person name="Xuan Z."/>
            <person name="Ryder O.A."/>
            <person name="Leung F.C."/>
            <person name="Zhou Y."/>
            <person name="Cao J."/>
            <person name="Sun X."/>
            <person name="Fu Y."/>
            <person name="Fang X."/>
            <person name="Guo X."/>
            <person name="Wang B."/>
            <person name="Hou R."/>
            <person name="Shen F."/>
            <person name="Mu B."/>
            <person name="Ni P."/>
            <person name="Lin R."/>
            <person name="Qian W."/>
            <person name="Wang G."/>
            <person name="Yu C."/>
            <person name="Nie W."/>
            <person name="Wang J."/>
            <person name="Wu Z."/>
            <person name="Liang H."/>
            <person name="Min J."/>
            <person name="Wu Q."/>
            <person name="Cheng S."/>
            <person name="Ruan J."/>
            <person name="Wang M."/>
            <person name="Shi Z."/>
            <person name="Wen M."/>
            <person name="Liu B."/>
            <person name="Ren X."/>
            <person name="Zheng H."/>
            <person name="Dong D."/>
            <person name="Cook K."/>
            <person name="Shan G."/>
            <person name="Zhang H."/>
            <person name="Kosiol C."/>
            <person name="Xie X."/>
            <person name="Lu Z."/>
            <person name="Zheng H."/>
            <person name="Li Y."/>
            <person name="Steiner C.C."/>
            <person name="Lam T.T."/>
            <person name="Lin S."/>
            <person name="Zhang Q."/>
            <person name="Li G."/>
            <person name="Tian J."/>
            <person name="Gong T."/>
            <person name="Liu H."/>
            <person name="Zhang D."/>
            <person name="Fang L."/>
            <person name="Ye C."/>
            <person name="Zhang J."/>
            <person name="Hu W."/>
            <person name="Xu A."/>
            <person name="Ren Y."/>
            <person name="Zhang G."/>
            <person name="Bruford M.W."/>
            <person name="Li Q."/>
            <person name="Ma L."/>
            <person name="Guo Y."/>
            <person name="An N."/>
            <person name="Hu Y."/>
            <person name="Zheng Y."/>
            <person name="Shi Y."/>
            <person name="Li Z."/>
            <person name="Liu Q."/>
            <person name="Chen Y."/>
            <person name="Zhao J."/>
            <person name="Qu N."/>
            <person name="Zhao S."/>
            <person name="Tian F."/>
            <person name="Wang X."/>
            <person name="Wang H."/>
            <person name="Xu L."/>
            <person name="Liu X."/>
            <person name="Vinar T."/>
            <person name="Wang Y."/>
            <person name="Lam T.W."/>
            <person name="Yiu S.M."/>
            <person name="Liu S."/>
            <person name="Zhang H."/>
            <person name="Li D."/>
            <person name="Huang Y."/>
            <person name="Wang X."/>
            <person name="Yang G."/>
            <person name="Jiang Z."/>
            <person name="Wang J."/>
            <person name="Qin N."/>
            <person name="Li L."/>
            <person name="Li J."/>
            <person name="Bolund L."/>
            <person name="Kristiansen K."/>
            <person name="Wong G.K."/>
            <person name="Olson M."/>
            <person name="Zhang X."/>
            <person name="Li S."/>
            <person name="Yang H."/>
            <person name="Wang J."/>
            <person name="Wang J."/>
        </authorList>
    </citation>
    <scope>NUCLEOTIDE SEQUENCE [LARGE SCALE GENOMIC DNA]</scope>
</reference>
<keyword evidence="20" id="KW-1185">Reference proteome</keyword>
<name>A0A7N5J9C0_AILME</name>
<evidence type="ECO:0000256" key="13">
    <source>
        <dbReference type="ARBA" id="ARBA00041285"/>
    </source>
</evidence>
<dbReference type="Gene3D" id="2.10.90.10">
    <property type="entry name" value="Cystine-knot cytokines"/>
    <property type="match status" value="1"/>
</dbReference>
<keyword evidence="9" id="KW-0497">Mitogen</keyword>
<dbReference type="Pfam" id="PF00341">
    <property type="entry name" value="PDGF"/>
    <property type="match status" value="1"/>
</dbReference>
<comment type="subcellular location">
    <subcellularLocation>
        <location evidence="1">Secreted</location>
    </subcellularLocation>
</comment>
<evidence type="ECO:0000256" key="17">
    <source>
        <dbReference type="SAM" id="SignalP"/>
    </source>
</evidence>
<sequence>MRTWACLLLLGCGYLAHALAEEAEIPREVIERLARSQIYSIRDLQRLLEIDSVGAEDALEASLRAHGGHASKHAPEKRPMPIRRKRSIEEAIPAVCKTRTVIYEIPRSQVDPTSANFLIWPPCVEVKRCAGCCNTSSVKCQPSRVHHRSVKVSPGPGPAPGAPRGRRTPGPGCRQGGGRAGTWASDSLPRPCMRPPPGSGHAKDLRTRAVCVLPAVSSKPWRVLADTSAGSGVLSEPLPRSTRETGGGAGVGAGPATLGLCPLSVSQGGHPALLWGVCPWTRPEGPPGGASVLGAGAAKPAPLLVLGSCALLGDPAVSGSWHTAGRLPQSPLRGRALPLVTSRAVPGHRKVTFRLHVGVLLVLSALVLGEICFFSSPRAATLGLGQTLVF</sequence>
<dbReference type="PANTHER" id="PTHR11633:SF3">
    <property type="entry name" value="PLATELET-DERIVED GROWTH FACTOR SUBUNIT A"/>
    <property type="match status" value="1"/>
</dbReference>
<dbReference type="GO" id="GO:0016020">
    <property type="term" value="C:membrane"/>
    <property type="evidence" value="ECO:0007669"/>
    <property type="project" value="InterPro"/>
</dbReference>
<dbReference type="SMART" id="SM00141">
    <property type="entry name" value="PDGF"/>
    <property type="match status" value="1"/>
</dbReference>
<dbReference type="GO" id="GO:0048008">
    <property type="term" value="P:platelet-derived growth factor receptor signaling pathway"/>
    <property type="evidence" value="ECO:0007669"/>
    <property type="project" value="TreeGrafter"/>
</dbReference>
<evidence type="ECO:0000256" key="8">
    <source>
        <dbReference type="ARBA" id="ARBA00023180"/>
    </source>
</evidence>
<comment type="subunit">
    <text evidence="11">Homodimer; antiparallel disulfide-linked dimer. Heterodimer with PDGFB; antiparallel disulfide-linked dimer. The PDGFA homodimer interacts with PDGFRA homodimers, and with heterodimers formed by PDGFRA and PDGFRB. The heterodimer composed of PDGFA and PDGFB interacts with PDGFRA homodimers, and with heterodimers formed by PDGFRA and PDGFRB. Interacts with CSPG4.</text>
</comment>
<evidence type="ECO:0000256" key="14">
    <source>
        <dbReference type="ARBA" id="ARBA00042479"/>
    </source>
</evidence>
<dbReference type="GO" id="GO:0051781">
    <property type="term" value="P:positive regulation of cell division"/>
    <property type="evidence" value="ECO:0007669"/>
    <property type="project" value="UniProtKB-KW"/>
</dbReference>
<dbReference type="Pfam" id="PF04692">
    <property type="entry name" value="PDGF_N"/>
    <property type="match status" value="1"/>
</dbReference>
<organism evidence="19 20">
    <name type="scientific">Ailuropoda melanoleuca</name>
    <name type="common">Giant panda</name>
    <dbReference type="NCBI Taxonomy" id="9646"/>
    <lineage>
        <taxon>Eukaryota</taxon>
        <taxon>Metazoa</taxon>
        <taxon>Chordata</taxon>
        <taxon>Craniata</taxon>
        <taxon>Vertebrata</taxon>
        <taxon>Euteleostomi</taxon>
        <taxon>Mammalia</taxon>
        <taxon>Eutheria</taxon>
        <taxon>Laurasiatheria</taxon>
        <taxon>Carnivora</taxon>
        <taxon>Caniformia</taxon>
        <taxon>Ursidae</taxon>
        <taxon>Ailuropoda</taxon>
    </lineage>
</organism>
<dbReference type="InterPro" id="IPR029034">
    <property type="entry name" value="Cystine-knot_cytokine"/>
</dbReference>
<dbReference type="Proteomes" id="UP000008912">
    <property type="component" value="Unassembled WGS sequence"/>
</dbReference>
<keyword evidence="6 15" id="KW-0339">Growth factor</keyword>
<dbReference type="PROSITE" id="PS00249">
    <property type="entry name" value="PDGF_1"/>
    <property type="match status" value="1"/>
</dbReference>
<dbReference type="Ensembl" id="ENSAMET00000027529.1">
    <property type="protein sequence ID" value="ENSAMEP00000021982.1"/>
    <property type="gene ID" value="ENSAMEG00000031203.1"/>
</dbReference>
<evidence type="ECO:0000256" key="10">
    <source>
        <dbReference type="ARBA" id="ARBA00037459"/>
    </source>
</evidence>
<feature type="region of interest" description="Disordered" evidence="16">
    <location>
        <begin position="145"/>
        <end position="203"/>
    </location>
</feature>
<dbReference type="GO" id="GO:0070374">
    <property type="term" value="P:positive regulation of ERK1 and ERK2 cascade"/>
    <property type="evidence" value="ECO:0007669"/>
    <property type="project" value="TreeGrafter"/>
</dbReference>
<dbReference type="GO" id="GO:0008284">
    <property type="term" value="P:positive regulation of cell population proliferation"/>
    <property type="evidence" value="ECO:0007669"/>
    <property type="project" value="TreeGrafter"/>
</dbReference>
<keyword evidence="7" id="KW-1015">Disulfide bond</keyword>
<keyword evidence="4" id="KW-0964">Secreted</keyword>
<keyword evidence="8" id="KW-0325">Glycoprotein</keyword>
<proteinExistence type="inferred from homology"/>
<evidence type="ECO:0000313" key="19">
    <source>
        <dbReference type="Ensembl" id="ENSAMEP00000021982.1"/>
    </source>
</evidence>
<evidence type="ECO:0000313" key="20">
    <source>
        <dbReference type="Proteomes" id="UP000008912"/>
    </source>
</evidence>